<reference evidence="4 5" key="1">
    <citation type="submission" date="2015-11" db="EMBL/GenBank/DDBJ databases">
        <title>Draft genome sequences of new species of the genus Lactobacillus isolated from orchardgrass silage.</title>
        <authorList>
            <person name="Tohno M."/>
            <person name="Tanizawa Y."/>
            <person name="Arita M."/>
        </authorList>
    </citation>
    <scope>NUCLEOTIDE SEQUENCE [LARGE SCALE GENOMIC DNA]</scope>
    <source>
        <strain evidence="4 5">IWT25</strain>
    </source>
</reference>
<evidence type="ECO:0000256" key="3">
    <source>
        <dbReference type="SAM" id="MobiDB-lite"/>
    </source>
</evidence>
<proteinExistence type="predicted"/>
<dbReference type="EMBL" id="BCMI01000043">
    <property type="protein sequence ID" value="GAX07192.1"/>
    <property type="molecule type" value="Genomic_DNA"/>
</dbReference>
<keyword evidence="2" id="KW-0231">Viral genome packaging</keyword>
<organism evidence="4 5">
    <name type="scientific">Secundilactobacillus pentosiphilus</name>
    <dbReference type="NCBI Taxonomy" id="1714682"/>
    <lineage>
        <taxon>Bacteria</taxon>
        <taxon>Bacillati</taxon>
        <taxon>Bacillota</taxon>
        <taxon>Bacilli</taxon>
        <taxon>Lactobacillales</taxon>
        <taxon>Lactobacillaceae</taxon>
        <taxon>Secundilactobacillus</taxon>
    </lineage>
</organism>
<feature type="region of interest" description="Disordered" evidence="3">
    <location>
        <begin position="146"/>
        <end position="169"/>
    </location>
</feature>
<dbReference type="Pfam" id="PF03592">
    <property type="entry name" value="Terminase_2"/>
    <property type="match status" value="1"/>
</dbReference>
<sequence length="169" mass="18732">MKRKLTAKQQKFADEYIKSGNKYESAVKAGYSESYARSHAEKLSENVGIKNYVDERMAEIASSKIAKSDEVLKYYTSVLRGEAVETVVVTTSDSVHTVKKPPDLKTRISAGKELMKRYPDSNKLVDAQVRKLEAEADIAEARAKDIKDAHGGEESTIIVDDLGDADDDE</sequence>
<dbReference type="PANTHER" id="PTHR41328:SF2">
    <property type="entry name" value="TERMINASE SMALL SUBUNIT"/>
    <property type="match status" value="1"/>
</dbReference>
<dbReference type="InterPro" id="IPR038713">
    <property type="entry name" value="Terminase_Gp1_N_sf"/>
</dbReference>
<gene>
    <name evidence="4" type="primary">xtmA_2</name>
    <name evidence="4" type="ORF">IWT25_02540</name>
</gene>
<evidence type="ECO:0000313" key="4">
    <source>
        <dbReference type="EMBL" id="GAX07192.1"/>
    </source>
</evidence>
<accession>A0A1Z5J036</accession>
<dbReference type="RefSeq" id="WP_089122075.1">
    <property type="nucleotide sequence ID" value="NZ_BCMI01000043.1"/>
</dbReference>
<dbReference type="Gene3D" id="6.10.140.2160">
    <property type="match status" value="1"/>
</dbReference>
<keyword evidence="1" id="KW-1188">Viral release from host cell</keyword>
<dbReference type="Proteomes" id="UP000198414">
    <property type="component" value="Unassembled WGS sequence"/>
</dbReference>
<dbReference type="PANTHER" id="PTHR41328">
    <property type="entry name" value="TERMINASE SMALL SUBUNIT-RELATED"/>
    <property type="match status" value="1"/>
</dbReference>
<dbReference type="AlphaFoldDB" id="A0A1Z5J036"/>
<evidence type="ECO:0000313" key="5">
    <source>
        <dbReference type="Proteomes" id="UP000198414"/>
    </source>
</evidence>
<comment type="caution">
    <text evidence="4">The sequence shown here is derived from an EMBL/GenBank/DDBJ whole genome shotgun (WGS) entry which is preliminary data.</text>
</comment>
<dbReference type="Gene3D" id="1.10.10.1400">
    <property type="entry name" value="Terminase, small subunit, N-terminal DNA-binding domain, HTH motif"/>
    <property type="match status" value="1"/>
</dbReference>
<protein>
    <submittedName>
        <fullName evidence="4">Phage terminase small subunit</fullName>
    </submittedName>
</protein>
<dbReference type="OrthoDB" id="7358785at2"/>
<dbReference type="InterPro" id="IPR005335">
    <property type="entry name" value="Terminase_ssu"/>
</dbReference>
<evidence type="ECO:0000256" key="1">
    <source>
        <dbReference type="ARBA" id="ARBA00022612"/>
    </source>
</evidence>
<evidence type="ECO:0000256" key="2">
    <source>
        <dbReference type="ARBA" id="ARBA00023219"/>
    </source>
</evidence>
<dbReference type="InterPro" id="IPR052404">
    <property type="entry name" value="SPP1-like_terminase"/>
</dbReference>
<name>A0A1Z5J036_9LACO</name>
<dbReference type="GO" id="GO:0051276">
    <property type="term" value="P:chromosome organization"/>
    <property type="evidence" value="ECO:0007669"/>
    <property type="project" value="InterPro"/>
</dbReference>